<dbReference type="CDD" id="cd19977">
    <property type="entry name" value="PBP1_EndR-like"/>
    <property type="match status" value="1"/>
</dbReference>
<dbReference type="Gene3D" id="1.10.260.40">
    <property type="entry name" value="lambda repressor-like DNA-binding domains"/>
    <property type="match status" value="1"/>
</dbReference>
<dbReference type="InterPro" id="IPR046335">
    <property type="entry name" value="LacI/GalR-like_sensor"/>
</dbReference>
<dbReference type="GO" id="GO:0000976">
    <property type="term" value="F:transcription cis-regulatory region binding"/>
    <property type="evidence" value="ECO:0007669"/>
    <property type="project" value="TreeGrafter"/>
</dbReference>
<dbReference type="PANTHER" id="PTHR30146">
    <property type="entry name" value="LACI-RELATED TRANSCRIPTIONAL REPRESSOR"/>
    <property type="match status" value="1"/>
</dbReference>
<dbReference type="InterPro" id="IPR028082">
    <property type="entry name" value="Peripla_BP_I"/>
</dbReference>
<evidence type="ECO:0000259" key="4">
    <source>
        <dbReference type="PROSITE" id="PS50932"/>
    </source>
</evidence>
<evidence type="ECO:0000256" key="3">
    <source>
        <dbReference type="ARBA" id="ARBA00023163"/>
    </source>
</evidence>
<dbReference type="AlphaFoldDB" id="A0A1M5SVT8"/>
<name>A0A1M5SVT8_9BACI</name>
<organism evidence="5 6">
    <name type="scientific">Virgibacillus chiguensis</name>
    <dbReference type="NCBI Taxonomy" id="411959"/>
    <lineage>
        <taxon>Bacteria</taxon>
        <taxon>Bacillati</taxon>
        <taxon>Bacillota</taxon>
        <taxon>Bacilli</taxon>
        <taxon>Bacillales</taxon>
        <taxon>Bacillaceae</taxon>
        <taxon>Virgibacillus</taxon>
    </lineage>
</organism>
<dbReference type="InterPro" id="IPR000843">
    <property type="entry name" value="HTH_LacI"/>
</dbReference>
<dbReference type="Pfam" id="PF00356">
    <property type="entry name" value="LacI"/>
    <property type="match status" value="1"/>
</dbReference>
<dbReference type="RefSeq" id="WP_073007936.1">
    <property type="nucleotide sequence ID" value="NZ_FQXD01000007.1"/>
</dbReference>
<dbReference type="Pfam" id="PF13377">
    <property type="entry name" value="Peripla_BP_3"/>
    <property type="match status" value="1"/>
</dbReference>
<dbReference type="PROSITE" id="PS50932">
    <property type="entry name" value="HTH_LACI_2"/>
    <property type="match status" value="1"/>
</dbReference>
<dbReference type="InterPro" id="IPR010982">
    <property type="entry name" value="Lambda_DNA-bd_dom_sf"/>
</dbReference>
<dbReference type="SUPFAM" id="SSF53822">
    <property type="entry name" value="Periplasmic binding protein-like I"/>
    <property type="match status" value="1"/>
</dbReference>
<keyword evidence="1" id="KW-0805">Transcription regulation</keyword>
<dbReference type="Proteomes" id="UP000184079">
    <property type="component" value="Unassembled WGS sequence"/>
</dbReference>
<evidence type="ECO:0000256" key="1">
    <source>
        <dbReference type="ARBA" id="ARBA00023015"/>
    </source>
</evidence>
<evidence type="ECO:0000313" key="6">
    <source>
        <dbReference type="Proteomes" id="UP000184079"/>
    </source>
</evidence>
<dbReference type="CDD" id="cd01392">
    <property type="entry name" value="HTH_LacI"/>
    <property type="match status" value="1"/>
</dbReference>
<proteinExistence type="predicted"/>
<feature type="domain" description="HTH lacI-type" evidence="4">
    <location>
        <begin position="4"/>
        <end position="59"/>
    </location>
</feature>
<dbReference type="EMBL" id="FQXD01000007">
    <property type="protein sequence ID" value="SHH42681.1"/>
    <property type="molecule type" value="Genomic_DNA"/>
</dbReference>
<gene>
    <name evidence="5" type="ORF">SAMN05421807_10723</name>
</gene>
<reference evidence="6" key="1">
    <citation type="submission" date="2016-11" db="EMBL/GenBank/DDBJ databases">
        <authorList>
            <person name="Varghese N."/>
            <person name="Submissions S."/>
        </authorList>
    </citation>
    <scope>NUCLEOTIDE SEQUENCE [LARGE SCALE GENOMIC DNA]</scope>
    <source>
        <strain evidence="6">CGMCC 1.6496</strain>
    </source>
</reference>
<sequence length="339" mass="38550">MKKVTITDVATYAGVSKSTVSQFLNQRFDYMSVETKERVDAAIKELGYQPNIIARSLKQRSTKTIGVIVANILHDFSTRVIRAIEDYCHTEDYHVIVCNADDNSEKEKRYIDMLRAKQVDGIILFPTSKNKTFYQDLMKDEYPFVFIDRLVPGVEADAVLLNNHQAAQLAVDQFVANGYQKIAVLAPPLFDPITPRLERIEGYQQSLEKNHIRPNPLYAINSALEKVEEQMKKLLLLSDPPEAILALNDRLLYQLLQYVKDQQIQVPQQLAIIGIDDVTFASLYTPSLTTVAQPAFDMGKKAAELLFKQFDNGASKKQVYRFAPEIIIRESCERKGNEI</sequence>
<accession>A0A1M5SVT8</accession>
<dbReference type="Gene3D" id="3.40.50.2300">
    <property type="match status" value="2"/>
</dbReference>
<evidence type="ECO:0000256" key="2">
    <source>
        <dbReference type="ARBA" id="ARBA00023125"/>
    </source>
</evidence>
<dbReference type="OrthoDB" id="1639518at2"/>
<keyword evidence="3" id="KW-0804">Transcription</keyword>
<dbReference type="GO" id="GO:0003700">
    <property type="term" value="F:DNA-binding transcription factor activity"/>
    <property type="evidence" value="ECO:0007669"/>
    <property type="project" value="TreeGrafter"/>
</dbReference>
<dbReference type="PANTHER" id="PTHR30146:SF145">
    <property type="entry name" value="RIBOSE OPERON REPRESSOR"/>
    <property type="match status" value="1"/>
</dbReference>
<evidence type="ECO:0000313" key="5">
    <source>
        <dbReference type="EMBL" id="SHH42681.1"/>
    </source>
</evidence>
<keyword evidence="6" id="KW-1185">Reference proteome</keyword>
<keyword evidence="2" id="KW-0238">DNA-binding</keyword>
<dbReference type="SMART" id="SM00354">
    <property type="entry name" value="HTH_LACI"/>
    <property type="match status" value="1"/>
</dbReference>
<dbReference type="SUPFAM" id="SSF47413">
    <property type="entry name" value="lambda repressor-like DNA-binding domains"/>
    <property type="match status" value="1"/>
</dbReference>
<protein>
    <submittedName>
        <fullName evidence="5">LacI family transcriptional regulator, kdg operon repressor</fullName>
    </submittedName>
</protein>
<dbReference type="PROSITE" id="PS00356">
    <property type="entry name" value="HTH_LACI_1"/>
    <property type="match status" value="1"/>
</dbReference>